<dbReference type="CDD" id="cd03235">
    <property type="entry name" value="ABC_Metallic_Cations"/>
    <property type="match status" value="1"/>
</dbReference>
<evidence type="ECO:0000313" key="8">
    <source>
        <dbReference type="Proteomes" id="UP000325161"/>
    </source>
</evidence>
<keyword evidence="4" id="KW-0547">Nucleotide-binding</keyword>
<keyword evidence="5 7" id="KW-0067">ATP-binding</keyword>
<dbReference type="Gene3D" id="3.40.50.300">
    <property type="entry name" value="P-loop containing nucleotide triphosphate hydrolases"/>
    <property type="match status" value="1"/>
</dbReference>
<dbReference type="PANTHER" id="PTHR42734:SF5">
    <property type="entry name" value="IRON TRANSPORT SYSTEM ATP-BINDING PROTEIN HI_0361-RELATED"/>
    <property type="match status" value="1"/>
</dbReference>
<evidence type="ECO:0000313" key="7">
    <source>
        <dbReference type="EMBL" id="QEI06983.1"/>
    </source>
</evidence>
<dbReference type="RefSeq" id="WP_148816030.1">
    <property type="nucleotide sequence ID" value="NZ_CP043046.1"/>
</dbReference>
<protein>
    <submittedName>
        <fullName evidence="7">ABC transporter ATP-binding protein</fullName>
    </submittedName>
</protein>
<accession>A0A5C0AZW7</accession>
<comment type="similarity">
    <text evidence="1">Belongs to the ABC transporter superfamily.</text>
</comment>
<gene>
    <name evidence="7" type="ORF">FXN63_14900</name>
</gene>
<dbReference type="KEGG" id="pacr:FXN63_14900"/>
<dbReference type="PANTHER" id="PTHR42734">
    <property type="entry name" value="METAL TRANSPORT SYSTEM ATP-BINDING PROTEIN TM_0124-RELATED"/>
    <property type="match status" value="1"/>
</dbReference>
<keyword evidence="2" id="KW-0813">Transport</keyword>
<dbReference type="InterPro" id="IPR003593">
    <property type="entry name" value="AAA+_ATPase"/>
</dbReference>
<evidence type="ECO:0000256" key="5">
    <source>
        <dbReference type="ARBA" id="ARBA00022840"/>
    </source>
</evidence>
<keyword evidence="3" id="KW-1003">Cell membrane</keyword>
<keyword evidence="3" id="KW-0472">Membrane</keyword>
<dbReference type="PROSITE" id="PS50893">
    <property type="entry name" value="ABC_TRANSPORTER_2"/>
    <property type="match status" value="1"/>
</dbReference>
<dbReference type="Pfam" id="PF00005">
    <property type="entry name" value="ABC_tran"/>
    <property type="match status" value="1"/>
</dbReference>
<proteinExistence type="inferred from homology"/>
<evidence type="ECO:0000256" key="2">
    <source>
        <dbReference type="ARBA" id="ARBA00022448"/>
    </source>
</evidence>
<feature type="domain" description="ABC transporter" evidence="6">
    <location>
        <begin position="3"/>
        <end position="231"/>
    </location>
</feature>
<dbReference type="AlphaFoldDB" id="A0A5C0AZW7"/>
<dbReference type="Proteomes" id="UP000325161">
    <property type="component" value="Chromosome"/>
</dbReference>
<evidence type="ECO:0000259" key="6">
    <source>
        <dbReference type="PROSITE" id="PS50893"/>
    </source>
</evidence>
<sequence>MPIRLENLTVAYRRHPVVHHVSGSFVPGELTAIVGPNGAGKSSLLKSLVGLLPASDGRIDLAGLRPRDIGYLPQQSSLDRSFPLTVGDVVTLGHWHSSGWFRGVSREARLAAERKLDVVGLAGFAPRNVDELSMGQFQRVLFARLLVQDARVILLDEPFTSLDAKTTDDLLAVVQNWRREQRTVIAVLHDMEQVRRHFPQTLLMARECIGWGDTAAVLTPANLLRANGMTPTWTGHAPICDIDGPDAVATVSSPIAGRP</sequence>
<dbReference type="SMART" id="SM00382">
    <property type="entry name" value="AAA"/>
    <property type="match status" value="1"/>
</dbReference>
<dbReference type="InterPro" id="IPR050153">
    <property type="entry name" value="Metal_Ion_Import_ABC"/>
</dbReference>
<name>A0A5C0AZW7_9BURK</name>
<evidence type="ECO:0000256" key="3">
    <source>
        <dbReference type="ARBA" id="ARBA00022475"/>
    </source>
</evidence>
<dbReference type="InterPro" id="IPR027417">
    <property type="entry name" value="P-loop_NTPase"/>
</dbReference>
<reference evidence="7 8" key="1">
    <citation type="submission" date="2019-08" db="EMBL/GenBank/DDBJ databases">
        <title>Amphibian skin-associated Pigmentiphaga: genome sequence and occurrence across geography and hosts.</title>
        <authorList>
            <person name="Bletz M.C."/>
            <person name="Bunk B."/>
            <person name="Sproeer C."/>
            <person name="Biwer P."/>
            <person name="Reiter S."/>
            <person name="Rabemananjara F.C.E."/>
            <person name="Schulz S."/>
            <person name="Overmann J."/>
            <person name="Vences M."/>
        </authorList>
    </citation>
    <scope>NUCLEOTIDE SEQUENCE [LARGE SCALE GENOMIC DNA]</scope>
    <source>
        <strain evidence="7 8">Mada1488</strain>
    </source>
</reference>
<dbReference type="OrthoDB" id="9806726at2"/>
<dbReference type="GO" id="GO:0016887">
    <property type="term" value="F:ATP hydrolysis activity"/>
    <property type="evidence" value="ECO:0007669"/>
    <property type="project" value="InterPro"/>
</dbReference>
<evidence type="ECO:0000256" key="4">
    <source>
        <dbReference type="ARBA" id="ARBA00022741"/>
    </source>
</evidence>
<organism evidence="7 8">
    <name type="scientific">Pigmentiphaga aceris</name>
    <dbReference type="NCBI Taxonomy" id="1940612"/>
    <lineage>
        <taxon>Bacteria</taxon>
        <taxon>Pseudomonadati</taxon>
        <taxon>Pseudomonadota</taxon>
        <taxon>Betaproteobacteria</taxon>
        <taxon>Burkholderiales</taxon>
        <taxon>Alcaligenaceae</taxon>
        <taxon>Pigmentiphaga</taxon>
    </lineage>
</organism>
<keyword evidence="8" id="KW-1185">Reference proteome</keyword>
<evidence type="ECO:0000256" key="1">
    <source>
        <dbReference type="ARBA" id="ARBA00005417"/>
    </source>
</evidence>
<dbReference type="SUPFAM" id="SSF52540">
    <property type="entry name" value="P-loop containing nucleoside triphosphate hydrolases"/>
    <property type="match status" value="1"/>
</dbReference>
<dbReference type="InterPro" id="IPR003439">
    <property type="entry name" value="ABC_transporter-like_ATP-bd"/>
</dbReference>
<dbReference type="EMBL" id="CP043046">
    <property type="protein sequence ID" value="QEI06983.1"/>
    <property type="molecule type" value="Genomic_DNA"/>
</dbReference>
<dbReference type="GO" id="GO:0005524">
    <property type="term" value="F:ATP binding"/>
    <property type="evidence" value="ECO:0007669"/>
    <property type="project" value="UniProtKB-KW"/>
</dbReference>